<comment type="caution">
    <text evidence="1">The sequence shown here is derived from an EMBL/GenBank/DDBJ whole genome shotgun (WGS) entry which is preliminary data.</text>
</comment>
<evidence type="ECO:0000313" key="2">
    <source>
        <dbReference type="Proteomes" id="UP001157974"/>
    </source>
</evidence>
<evidence type="ECO:0000313" key="1">
    <source>
        <dbReference type="EMBL" id="KAJ8908620.1"/>
    </source>
</evidence>
<dbReference type="AlphaFoldDB" id="A0AAV8V284"/>
<dbReference type="EMBL" id="JAMWBK010000001">
    <property type="protein sequence ID" value="KAJ8908620.1"/>
    <property type="molecule type" value="Genomic_DNA"/>
</dbReference>
<dbReference type="Proteomes" id="UP001157974">
    <property type="component" value="Unassembled WGS sequence"/>
</dbReference>
<reference evidence="1 2" key="1">
    <citation type="journal article" date="2023" name="Nat. Commun.">
        <title>Origin of minicircular mitochondrial genomes in red algae.</title>
        <authorList>
            <person name="Lee Y."/>
            <person name="Cho C.H."/>
            <person name="Lee Y.M."/>
            <person name="Park S.I."/>
            <person name="Yang J.H."/>
            <person name="West J.A."/>
            <person name="Bhattacharya D."/>
            <person name="Yoon H.S."/>
        </authorList>
    </citation>
    <scope>NUCLEOTIDE SEQUENCE [LARGE SCALE GENOMIC DNA]</scope>
    <source>
        <strain evidence="1 2">CCMP1338</strain>
        <tissue evidence="1">Whole cell</tissue>
    </source>
</reference>
<gene>
    <name evidence="1" type="ORF">NDN08_005325</name>
</gene>
<sequence>MKPGKEAQHSPLIEEFNAGTHFDGDCAIGHLNETLSPFLAEELDLMTIERVEIVEPASELVKLRPL</sequence>
<accession>A0AAV8V284</accession>
<organism evidence="1 2">
    <name type="scientific">Rhodosorus marinus</name>
    <dbReference type="NCBI Taxonomy" id="101924"/>
    <lineage>
        <taxon>Eukaryota</taxon>
        <taxon>Rhodophyta</taxon>
        <taxon>Stylonematophyceae</taxon>
        <taxon>Stylonematales</taxon>
        <taxon>Stylonemataceae</taxon>
        <taxon>Rhodosorus</taxon>
    </lineage>
</organism>
<protein>
    <submittedName>
        <fullName evidence="1">Uncharacterized protein</fullName>
    </submittedName>
</protein>
<keyword evidence="2" id="KW-1185">Reference proteome</keyword>
<name>A0AAV8V284_9RHOD</name>
<proteinExistence type="predicted"/>